<comment type="function">
    <text evidence="5">Involved in the post-translational conjugation of arginine to the N-terminal aspartate or glutamate of a protein. This arginylation is required for degradation of the protein via the ubiquitin pathway.</text>
</comment>
<dbReference type="SUPFAM" id="SSF55729">
    <property type="entry name" value="Acyl-CoA N-acyltransferases (Nat)"/>
    <property type="match status" value="1"/>
</dbReference>
<keyword evidence="4 5" id="KW-0012">Acyltransferase</keyword>
<dbReference type="GO" id="GO:0005737">
    <property type="term" value="C:cytoplasm"/>
    <property type="evidence" value="ECO:0007669"/>
    <property type="project" value="TreeGrafter"/>
</dbReference>
<evidence type="ECO:0000256" key="2">
    <source>
        <dbReference type="ARBA" id="ARBA00022679"/>
    </source>
</evidence>
<evidence type="ECO:0000259" key="7">
    <source>
        <dbReference type="Pfam" id="PF04377"/>
    </source>
</evidence>
<organism evidence="8 9">
    <name type="scientific">Diatraea saccharalis</name>
    <name type="common">sugarcane borer</name>
    <dbReference type="NCBI Taxonomy" id="40085"/>
    <lineage>
        <taxon>Eukaryota</taxon>
        <taxon>Metazoa</taxon>
        <taxon>Ecdysozoa</taxon>
        <taxon>Arthropoda</taxon>
        <taxon>Hexapoda</taxon>
        <taxon>Insecta</taxon>
        <taxon>Pterygota</taxon>
        <taxon>Neoptera</taxon>
        <taxon>Endopterygota</taxon>
        <taxon>Lepidoptera</taxon>
        <taxon>Glossata</taxon>
        <taxon>Ditrysia</taxon>
        <taxon>Pyraloidea</taxon>
        <taxon>Crambidae</taxon>
        <taxon>Crambinae</taxon>
        <taxon>Diatraea</taxon>
    </lineage>
</organism>
<keyword evidence="3 5" id="KW-0833">Ubl conjugation pathway</keyword>
<protein>
    <recommendedName>
        <fullName evidence="5">Arginyl-tRNA--protein transferase 1</fullName>
        <shortName evidence="5">Arginyltransferase 1</shortName>
        <shortName evidence="5">R-transferase 1</shortName>
        <ecNumber evidence="5">2.3.2.8</ecNumber>
    </recommendedName>
    <alternativeName>
        <fullName evidence="5">Arginine-tRNA--protein transferase 1</fullName>
    </alternativeName>
</protein>
<comment type="catalytic activity">
    <reaction evidence="5">
        <text>an N-terminal L-alpha-aminoacyl-[protein] + L-arginyl-tRNA(Arg) = an N-terminal L-arginyl-L-aminoacyl-[protein] + tRNA(Arg) + H(+)</text>
        <dbReference type="Rhea" id="RHEA:10208"/>
        <dbReference type="Rhea" id="RHEA-COMP:9658"/>
        <dbReference type="Rhea" id="RHEA-COMP:9673"/>
        <dbReference type="Rhea" id="RHEA-COMP:10636"/>
        <dbReference type="Rhea" id="RHEA-COMP:10638"/>
        <dbReference type="ChEBI" id="CHEBI:15378"/>
        <dbReference type="ChEBI" id="CHEBI:78442"/>
        <dbReference type="ChEBI" id="CHEBI:78513"/>
        <dbReference type="ChEBI" id="CHEBI:78597"/>
        <dbReference type="ChEBI" id="CHEBI:83562"/>
        <dbReference type="EC" id="2.3.2.8"/>
    </reaction>
</comment>
<dbReference type="EC" id="2.3.2.8" evidence="5"/>
<feature type="domain" description="N-end aminoacyl transferase N-terminal" evidence="6">
    <location>
        <begin position="15"/>
        <end position="85"/>
    </location>
</feature>
<dbReference type="OrthoDB" id="74183at2759"/>
<dbReference type="GO" id="GO:0004057">
    <property type="term" value="F:arginyl-tRNA--protein transferase activity"/>
    <property type="evidence" value="ECO:0007669"/>
    <property type="project" value="UniProtKB-EC"/>
</dbReference>
<dbReference type="InterPro" id="IPR030700">
    <property type="entry name" value="N-end_Aminoacyl_Trfase"/>
</dbReference>
<dbReference type="Proteomes" id="UP001153714">
    <property type="component" value="Chromosome 2"/>
</dbReference>
<dbReference type="EMBL" id="OU893333">
    <property type="protein sequence ID" value="CAG9788705.1"/>
    <property type="molecule type" value="Genomic_DNA"/>
</dbReference>
<gene>
    <name evidence="8" type="ORF">DIATSA_LOCUS6496</name>
</gene>
<evidence type="ECO:0000256" key="3">
    <source>
        <dbReference type="ARBA" id="ARBA00022786"/>
    </source>
</evidence>
<evidence type="ECO:0000256" key="4">
    <source>
        <dbReference type="ARBA" id="ARBA00023315"/>
    </source>
</evidence>
<dbReference type="PANTHER" id="PTHR21367:SF1">
    <property type="entry name" value="ARGINYL-TRNA--PROTEIN TRANSFERASE 1"/>
    <property type="match status" value="1"/>
</dbReference>
<sequence>MPTIVEYCSEHSGYRCGYCNSADTNFSHGMWAHTMTVKDYQDLIDRGWRRSGKYCYKPTMDITCCPMYTIRCRIQEFKATKSQKKILKRFNKFMIGNESESLTNSGRKMSTCSGNTDEEEALEGREYFMESSRVHQAIDVTNINHEQLLINENDLKIESTASIGETTQTDVSYTKLEQTLTRNQNGPDSSKPPCKKAKQLRIERKLQKLKEKGIDVTSVTKHCQNKEKQVEDFINELPKDVKHKLEIKLVRTNPPSPEFVATAKETHEVYVKYQTVIHNDKLEKCTESKFREFLVHSPLIEEHSEAGPTCGYGSFHQQYWLDGRIIAVGVIDILPKCVSSVYFFYDPTYMNLTLGTYGALREIEFTRYLNKNSPQLQYYYMGYYIHSCKKMRYKGNFTPSDLLCPETYKWFPLSDCIQKLEVSPYSRLDPDIDSIDENLPNENDLNYIPVWYKGVVMLYKIYKRKLNKKNEDYKELMEYARFVGKTSMKSIILFRS</sequence>
<dbReference type="Pfam" id="PF04377">
    <property type="entry name" value="ATE_C"/>
    <property type="match status" value="1"/>
</dbReference>
<keyword evidence="2 5" id="KW-0808">Transferase</keyword>
<name>A0A9N9R387_9NEOP</name>
<dbReference type="InterPro" id="IPR017137">
    <property type="entry name" value="Arg-tRNA-P_Trfase_1_euk"/>
</dbReference>
<dbReference type="Pfam" id="PF04376">
    <property type="entry name" value="ATE_N"/>
    <property type="match status" value="1"/>
</dbReference>
<evidence type="ECO:0000256" key="1">
    <source>
        <dbReference type="ARBA" id="ARBA00009991"/>
    </source>
</evidence>
<proteinExistence type="inferred from homology"/>
<accession>A0A9N9R387</accession>
<evidence type="ECO:0000313" key="9">
    <source>
        <dbReference type="Proteomes" id="UP001153714"/>
    </source>
</evidence>
<evidence type="ECO:0000259" key="6">
    <source>
        <dbReference type="Pfam" id="PF04376"/>
    </source>
</evidence>
<evidence type="ECO:0000256" key="5">
    <source>
        <dbReference type="PIRNR" id="PIRNR037207"/>
    </source>
</evidence>
<reference evidence="8" key="1">
    <citation type="submission" date="2021-12" db="EMBL/GenBank/DDBJ databases">
        <authorList>
            <person name="King R."/>
        </authorList>
    </citation>
    <scope>NUCLEOTIDE SEQUENCE</scope>
</reference>
<dbReference type="InterPro" id="IPR016181">
    <property type="entry name" value="Acyl_CoA_acyltransferase"/>
</dbReference>
<dbReference type="PANTHER" id="PTHR21367">
    <property type="entry name" value="ARGININE-TRNA-PROTEIN TRANSFERASE 1"/>
    <property type="match status" value="1"/>
</dbReference>
<dbReference type="InterPro" id="IPR007471">
    <property type="entry name" value="N-end_Aminoacyl_Trfase_N"/>
</dbReference>
<dbReference type="PIRSF" id="PIRSF037207">
    <property type="entry name" value="ATE1_euk"/>
    <property type="match status" value="1"/>
</dbReference>
<evidence type="ECO:0000313" key="8">
    <source>
        <dbReference type="EMBL" id="CAG9788705.1"/>
    </source>
</evidence>
<reference evidence="8" key="2">
    <citation type="submission" date="2022-10" db="EMBL/GenBank/DDBJ databases">
        <authorList>
            <consortium name="ENA_rothamsted_submissions"/>
            <consortium name="culmorum"/>
            <person name="King R."/>
        </authorList>
    </citation>
    <scope>NUCLEOTIDE SEQUENCE</scope>
</reference>
<dbReference type="InterPro" id="IPR007472">
    <property type="entry name" value="N-end_Aminoacyl_Trfase_C"/>
</dbReference>
<feature type="domain" description="N-end rule aminoacyl transferase C-terminal" evidence="7">
    <location>
        <begin position="265"/>
        <end position="404"/>
    </location>
</feature>
<comment type="similarity">
    <text evidence="1 5">Belongs to the R-transferase family.</text>
</comment>
<dbReference type="AlphaFoldDB" id="A0A9N9R387"/>
<keyword evidence="9" id="KW-1185">Reference proteome</keyword>